<evidence type="ECO:0000256" key="4">
    <source>
        <dbReference type="ARBA" id="ARBA00035393"/>
    </source>
</evidence>
<proteinExistence type="inferred from homology"/>
<evidence type="ECO:0000313" key="7">
    <source>
        <dbReference type="WBParaSite" id="maker-PairedContig_214-snap-gene-0.10-mRNA-1"/>
    </source>
</evidence>
<dbReference type="GO" id="GO:0016787">
    <property type="term" value="F:hydrolase activity"/>
    <property type="evidence" value="ECO:0007669"/>
    <property type="project" value="UniProtKB-KW"/>
</dbReference>
<dbReference type="STRING" id="6293.A0A1I8EIA9"/>
<comment type="similarity">
    <text evidence="2 6">Belongs to the QNG1 protein family.</text>
</comment>
<protein>
    <recommendedName>
        <fullName evidence="3 6">Queuosine 5'-phosphate N-glycosylase/hydrolase</fullName>
        <ecNumber evidence="6">3.2.2.-</ecNumber>
    </recommendedName>
    <alternativeName>
        <fullName evidence="4 6">Queuosine-nucleotide N-glycosylase/hydrolase</fullName>
    </alternativeName>
</protein>
<keyword evidence="1 6" id="KW-0378">Hydrolase</keyword>
<name>A0A1I8EIA9_WUCBA</name>
<comment type="function">
    <text evidence="6">Catalyzes the hydrolysis of queuosine 5'-phosphate, releasing the nucleobase queuine (q). Is required for salvage of queuine from exogenous queuosine (Q) that is imported and then converted to queuosine 5'-phosphate intracellularly.</text>
</comment>
<dbReference type="Pfam" id="PF10343">
    <property type="entry name" value="Q_salvage"/>
    <property type="match status" value="1"/>
</dbReference>
<accession>A0A1I8EIA9</accession>
<comment type="catalytic activity">
    <reaction evidence="5 6">
        <text>queuosine 5'-phosphate + H2O = queuine + D-ribose 5-phosphate</text>
        <dbReference type="Rhea" id="RHEA:75387"/>
        <dbReference type="ChEBI" id="CHEBI:15377"/>
        <dbReference type="ChEBI" id="CHEBI:17433"/>
        <dbReference type="ChEBI" id="CHEBI:78346"/>
        <dbReference type="ChEBI" id="CHEBI:194371"/>
    </reaction>
    <physiologicalReaction direction="left-to-right" evidence="5 6">
        <dbReference type="Rhea" id="RHEA:75388"/>
    </physiologicalReaction>
</comment>
<dbReference type="InterPro" id="IPR019438">
    <property type="entry name" value="Q_salvage"/>
</dbReference>
<evidence type="ECO:0000256" key="1">
    <source>
        <dbReference type="ARBA" id="ARBA00022801"/>
    </source>
</evidence>
<evidence type="ECO:0000256" key="6">
    <source>
        <dbReference type="RuleBase" id="RU365002"/>
    </source>
</evidence>
<dbReference type="PANTHER" id="PTHR21314">
    <property type="entry name" value="QUEUOSINE 5'-PHOSPHATE N-GLYCOSYLASE_HYDROLASE-RELATED"/>
    <property type="match status" value="1"/>
</dbReference>
<sequence>MSFLTDRLYPRESAEFIVANDTANIKLCQDGILKVAELIMKSNNFTEDTFFSLDVHPQVANRKAIDWIFLVDTINFSFWSDDDVNFKVTFHDKQYTGYFAACACINGALEGNIPITNSDYMENITEDDVRRIFKTDDGSEIPLLKERVEVINEAGRILNQEFDGTFYNCILKCNKSAIKLMEYVVEYFGSYRDFATYKGQKISFLKRAQILVSDIYSCMRKIDDACYFHDINELTMFADYRVPQALHFLGVLKYSSILMKQLNEKELLQNGSEYEVELRGFSIKACDDIVKAIQQKATDGSYTMYNAAYVDNFLWLYRRKNAKEIEEMITNLLVLKLCIIKQQTHMLPSLKSDLPIMMFATTEIPFVAAAKIFSKRSTVRSCLLAINAPRAPNAAPTLSYLLY</sequence>
<evidence type="ECO:0000256" key="5">
    <source>
        <dbReference type="ARBA" id="ARBA00048204"/>
    </source>
</evidence>
<reference evidence="7" key="1">
    <citation type="submission" date="2016-11" db="UniProtKB">
        <authorList>
            <consortium name="WormBaseParasite"/>
        </authorList>
    </citation>
    <scope>IDENTIFICATION</scope>
    <source>
        <strain evidence="7">pt0022</strain>
    </source>
</reference>
<organism evidence="7">
    <name type="scientific">Wuchereria bancrofti</name>
    <dbReference type="NCBI Taxonomy" id="6293"/>
    <lineage>
        <taxon>Eukaryota</taxon>
        <taxon>Metazoa</taxon>
        <taxon>Ecdysozoa</taxon>
        <taxon>Nematoda</taxon>
        <taxon>Chromadorea</taxon>
        <taxon>Rhabditida</taxon>
        <taxon>Spirurina</taxon>
        <taxon>Spiruromorpha</taxon>
        <taxon>Filarioidea</taxon>
        <taxon>Onchocercidae</taxon>
        <taxon>Wuchereria</taxon>
    </lineage>
</organism>
<dbReference type="AlphaFoldDB" id="A0A1I8EIA9"/>
<dbReference type="GO" id="GO:0006400">
    <property type="term" value="P:tRNA modification"/>
    <property type="evidence" value="ECO:0007669"/>
    <property type="project" value="TreeGrafter"/>
</dbReference>
<dbReference type="PANTHER" id="PTHR21314:SF0">
    <property type="entry name" value="QUEUOSINE 5'-PHOSPHATE N-GLYCOSYLASE_HYDROLASE"/>
    <property type="match status" value="1"/>
</dbReference>
<evidence type="ECO:0000256" key="3">
    <source>
        <dbReference type="ARBA" id="ARBA00035306"/>
    </source>
</evidence>
<dbReference type="EC" id="3.2.2.-" evidence="6"/>
<dbReference type="WBParaSite" id="maker-PairedContig_214-snap-gene-0.10-mRNA-1">
    <property type="protein sequence ID" value="maker-PairedContig_214-snap-gene-0.10-mRNA-1"/>
    <property type="gene ID" value="maker-PairedContig_214-snap-gene-0.10"/>
</dbReference>
<evidence type="ECO:0000256" key="2">
    <source>
        <dbReference type="ARBA" id="ARBA00035119"/>
    </source>
</evidence>